<reference evidence="1 2" key="1">
    <citation type="submission" date="2024-05" db="EMBL/GenBank/DDBJ databases">
        <title>Three bacterial strains, DH-69, EH-24, and ECK-19 isolated from coastal sediments.</title>
        <authorList>
            <person name="Ye Y.-Q."/>
            <person name="Du Z.-J."/>
        </authorList>
    </citation>
    <scope>NUCLEOTIDE SEQUENCE [LARGE SCALE GENOMIC DNA]</scope>
    <source>
        <strain evidence="1 2">ECK-19</strain>
    </source>
</reference>
<protein>
    <recommendedName>
        <fullName evidence="3">YncE family protein</fullName>
    </recommendedName>
</protein>
<dbReference type="PANTHER" id="PTHR47197:SF3">
    <property type="entry name" value="DIHYDRO-HEME D1 DEHYDROGENASE"/>
    <property type="match status" value="1"/>
</dbReference>
<evidence type="ECO:0000313" key="1">
    <source>
        <dbReference type="EMBL" id="MEX6634530.1"/>
    </source>
</evidence>
<dbReference type="SUPFAM" id="SSF51004">
    <property type="entry name" value="C-terminal (heme d1) domain of cytochrome cd1-nitrite reductase"/>
    <property type="match status" value="1"/>
</dbReference>
<comment type="caution">
    <text evidence="1">The sequence shown here is derived from an EMBL/GenBank/DDBJ whole genome shotgun (WGS) entry which is preliminary data.</text>
</comment>
<dbReference type="RefSeq" id="WP_369314508.1">
    <property type="nucleotide sequence ID" value="NZ_JBEHZE010000001.1"/>
</dbReference>
<dbReference type="EMBL" id="JBEHZE010000001">
    <property type="protein sequence ID" value="MEX6634530.1"/>
    <property type="molecule type" value="Genomic_DNA"/>
</dbReference>
<dbReference type="Proteomes" id="UP001560685">
    <property type="component" value="Unassembled WGS sequence"/>
</dbReference>
<dbReference type="Gene3D" id="2.130.10.10">
    <property type="entry name" value="YVTN repeat-like/Quinoprotein amine dehydrogenase"/>
    <property type="match status" value="2"/>
</dbReference>
<sequence length="353" mass="38840">MIAKSLKQLLTTIIVGTLFLCGTANAGETLYKLEKRTTLPSSDTWWDYVKMEPGGSRLFMARVADGLTVFDVDENKVVADVKNSIGANGPLILPEYGRAYVAMTDGTLLTVDLNTLEPIERSQLAIDGGLNSAIYDPATKRIHAITGTRKEISTYFSLDAKTGNLISKTTFPYRKMDDPATDGDGTLFAPVRYDDLILILDSKTLQEKDRWSVPCHPAKVKYQKKTQLLFIACIGENPLFLALNAKTGEEVARIPIGLGQDALIVDNQRGRIITSNGIDGTMTVIGQFGTNNFRYLGTVYTQIGARMMDIDKRTGHLYLVNADVTKSPGKSETDESITTYHDDSFVVMTYAPQ</sequence>
<keyword evidence="2" id="KW-1185">Reference proteome</keyword>
<gene>
    <name evidence="1" type="ORF">ABFZ84_13320</name>
</gene>
<name>A0ABV3Z6V2_9PROT</name>
<evidence type="ECO:0000313" key="2">
    <source>
        <dbReference type="Proteomes" id="UP001560685"/>
    </source>
</evidence>
<evidence type="ECO:0008006" key="3">
    <source>
        <dbReference type="Google" id="ProtNLM"/>
    </source>
</evidence>
<dbReference type="PANTHER" id="PTHR47197">
    <property type="entry name" value="PROTEIN NIRF"/>
    <property type="match status" value="1"/>
</dbReference>
<organism evidence="1 2">
    <name type="scientific">Hyphococcus lacteus</name>
    <dbReference type="NCBI Taxonomy" id="3143536"/>
    <lineage>
        <taxon>Bacteria</taxon>
        <taxon>Pseudomonadati</taxon>
        <taxon>Pseudomonadota</taxon>
        <taxon>Alphaproteobacteria</taxon>
        <taxon>Parvularculales</taxon>
        <taxon>Parvularculaceae</taxon>
        <taxon>Hyphococcus</taxon>
    </lineage>
</organism>
<dbReference type="InterPro" id="IPR015943">
    <property type="entry name" value="WD40/YVTN_repeat-like_dom_sf"/>
</dbReference>
<proteinExistence type="predicted"/>
<accession>A0ABV3Z6V2</accession>
<dbReference type="InterPro" id="IPR051200">
    <property type="entry name" value="Host-pathogen_enzymatic-act"/>
</dbReference>
<dbReference type="InterPro" id="IPR011048">
    <property type="entry name" value="Haem_d1_sf"/>
</dbReference>